<dbReference type="AlphaFoldDB" id="A0A0J7XHI9"/>
<dbReference type="PANTHER" id="PTHR30486:SF15">
    <property type="entry name" value="TYPE II_IV SECRETION SYSTEM ATPASE"/>
    <property type="match status" value="1"/>
</dbReference>
<evidence type="ECO:0000256" key="1">
    <source>
        <dbReference type="ARBA" id="ARBA00006611"/>
    </source>
</evidence>
<dbReference type="Gene3D" id="3.40.50.300">
    <property type="entry name" value="P-loop containing nucleotide triphosphate hydrolases"/>
    <property type="match status" value="1"/>
</dbReference>
<proteinExistence type="inferred from homology"/>
<dbReference type="EMBL" id="JACU01000013">
    <property type="protein sequence ID" value="KMS51119.1"/>
    <property type="molecule type" value="Genomic_DNA"/>
</dbReference>
<evidence type="ECO:0000313" key="5">
    <source>
        <dbReference type="Proteomes" id="UP000052268"/>
    </source>
</evidence>
<protein>
    <submittedName>
        <fullName evidence="4">Flp pilus assembly ATPase CpaF</fullName>
    </submittedName>
</protein>
<organism evidence="4 5">
    <name type="scientific">Novosphingobium barchaimii LL02</name>
    <dbReference type="NCBI Taxonomy" id="1114963"/>
    <lineage>
        <taxon>Bacteria</taxon>
        <taxon>Pseudomonadati</taxon>
        <taxon>Pseudomonadota</taxon>
        <taxon>Alphaproteobacteria</taxon>
        <taxon>Sphingomonadales</taxon>
        <taxon>Sphingomonadaceae</taxon>
        <taxon>Novosphingobium</taxon>
    </lineage>
</organism>
<dbReference type="PANTHER" id="PTHR30486">
    <property type="entry name" value="TWITCHING MOTILITY PROTEIN PILT"/>
    <property type="match status" value="1"/>
</dbReference>
<dbReference type="InterPro" id="IPR027417">
    <property type="entry name" value="P-loop_NTPase"/>
</dbReference>
<dbReference type="GO" id="GO:0016887">
    <property type="term" value="F:ATP hydrolysis activity"/>
    <property type="evidence" value="ECO:0007669"/>
    <property type="project" value="InterPro"/>
</dbReference>
<sequence length="458" mass="49954">MSLLTNEFEPEGRNPGDADSRRKAPIAQPSAQRMSDSYQAVKAQTCRQVIEQLEAQGATAEALDKRTLRTEIEQVINSRSRRGQLALNSAERLLLIEDVEDEVVGLGPLAPLLRDASVDDIIVNGANTIYAERGGVLQRVETRFRDDAHLMNIIQRIVGPIGRRVDEATPYVDARLPDGSRVNIVIPPIALDGPLVSIRKFRLQALSVEDCVNSGTMSQAMAAFLTAAVRSRLNILICGGTGAGKSTLLNVLSSCISNSERLVTIEDAAELQLRQDHVVRLETRPPNVDGSREVSARDLVRNALRMRPDRIILGEVRGVEAVEMLQAMSTGHDGSMATLHANTPRDALSRLEMLLGFAGAQNDVRAVRRFVANSIHAIVNIQRLSNGSRRITSIAEVTGVEGEAYTLNELFHFEEHPPLSGEGLFRTMSPRPYHAARLRDYAPPAVSAAGSGKEGTAW</sequence>
<keyword evidence="5" id="KW-1185">Reference proteome</keyword>
<dbReference type="Proteomes" id="UP000052268">
    <property type="component" value="Unassembled WGS sequence"/>
</dbReference>
<comment type="caution">
    <text evidence="4">The sequence shown here is derived from an EMBL/GenBank/DDBJ whole genome shotgun (WGS) entry which is preliminary data.</text>
</comment>
<feature type="region of interest" description="Disordered" evidence="2">
    <location>
        <begin position="1"/>
        <end position="36"/>
    </location>
</feature>
<dbReference type="SUPFAM" id="SSF52540">
    <property type="entry name" value="P-loop containing nucleoside triphosphate hydrolases"/>
    <property type="match status" value="1"/>
</dbReference>
<dbReference type="InterPro" id="IPR050921">
    <property type="entry name" value="T4SS_GSP_E_ATPase"/>
</dbReference>
<reference evidence="4 5" key="1">
    <citation type="journal article" date="2015" name="G3 (Bethesda)">
        <title>Insights into Ongoing Evolution of the Hexachlorocyclohexane Catabolic Pathway from Comparative Genomics of Ten Sphingomonadaceae Strains.</title>
        <authorList>
            <person name="Pearce S.L."/>
            <person name="Oakeshott J.G."/>
            <person name="Pandey G."/>
        </authorList>
    </citation>
    <scope>NUCLEOTIDE SEQUENCE [LARGE SCALE GENOMIC DNA]</scope>
    <source>
        <strain evidence="4 5">LL02</strain>
    </source>
</reference>
<evidence type="ECO:0000313" key="4">
    <source>
        <dbReference type="EMBL" id="KMS51119.1"/>
    </source>
</evidence>
<dbReference type="Gene3D" id="3.30.450.380">
    <property type="match status" value="1"/>
</dbReference>
<dbReference type="RefSeq" id="WP_059153379.1">
    <property type="nucleotide sequence ID" value="NZ_KQ130459.1"/>
</dbReference>
<feature type="domain" description="Bacterial type II secretion system protein E" evidence="3">
    <location>
        <begin position="105"/>
        <end position="379"/>
    </location>
</feature>
<comment type="similarity">
    <text evidence="1">Belongs to the GSP E family.</text>
</comment>
<dbReference type="PATRIC" id="fig|1114963.3.peg.4646"/>
<gene>
    <name evidence="4" type="ORF">V474_05025</name>
</gene>
<evidence type="ECO:0000259" key="3">
    <source>
        <dbReference type="Pfam" id="PF00437"/>
    </source>
</evidence>
<evidence type="ECO:0000256" key="2">
    <source>
        <dbReference type="SAM" id="MobiDB-lite"/>
    </source>
</evidence>
<dbReference type="CDD" id="cd01130">
    <property type="entry name" value="VirB11-like_ATPase"/>
    <property type="match status" value="1"/>
</dbReference>
<feature type="compositionally biased region" description="Basic and acidic residues" evidence="2">
    <location>
        <begin position="10"/>
        <end position="22"/>
    </location>
</feature>
<accession>A0A0J7XHI9</accession>
<dbReference type="InterPro" id="IPR001482">
    <property type="entry name" value="T2SS/T4SS_dom"/>
</dbReference>
<name>A0A0J7XHI9_9SPHN</name>
<dbReference type="Pfam" id="PF00437">
    <property type="entry name" value="T2SSE"/>
    <property type="match status" value="1"/>
</dbReference>
<dbReference type="OrthoDB" id="9810761at2"/>